<dbReference type="CDD" id="cd00117">
    <property type="entry name" value="TFP"/>
    <property type="match status" value="1"/>
</dbReference>
<evidence type="ECO:0000256" key="1">
    <source>
        <dbReference type="ARBA" id="ARBA00022729"/>
    </source>
</evidence>
<evidence type="ECO:0000313" key="4">
    <source>
        <dbReference type="EMBL" id="CAL8101612.1"/>
    </source>
</evidence>
<gene>
    <name evidence="4" type="ORF">ODALV1_LOCUS10899</name>
</gene>
<feature type="transmembrane region" description="Helical" evidence="3">
    <location>
        <begin position="139"/>
        <end position="158"/>
    </location>
</feature>
<name>A0ABP1QFX0_9HEXA</name>
<reference evidence="4 5" key="1">
    <citation type="submission" date="2024-08" db="EMBL/GenBank/DDBJ databases">
        <authorList>
            <person name="Cucini C."/>
            <person name="Frati F."/>
        </authorList>
    </citation>
    <scope>NUCLEOTIDE SEQUENCE [LARGE SCALE GENOMIC DNA]</scope>
</reference>
<evidence type="ECO:0000256" key="3">
    <source>
        <dbReference type="SAM" id="Phobius"/>
    </source>
</evidence>
<dbReference type="PANTHER" id="PTHR10036:SF3">
    <property type="entry name" value="PROTEIN SLEEPLESS-RELATED"/>
    <property type="match status" value="1"/>
</dbReference>
<dbReference type="EMBL" id="CAXLJM020000033">
    <property type="protein sequence ID" value="CAL8101612.1"/>
    <property type="molecule type" value="Genomic_DNA"/>
</dbReference>
<dbReference type="Proteomes" id="UP001642540">
    <property type="component" value="Unassembled WGS sequence"/>
</dbReference>
<sequence length="159" mass="18032">MKVDIFIYSWIFSHLLLIVRSGQTVQNTLKCYQCEIEGKDPHHTCKDEDLKVCPNDYAADRCLTNIKRNVTGHYHISKRCALAPCELPGIQSSLLKLTSSCDQSRDEFSCYTCCDSDGCNFHSSARGIHQVKASWRMTFMFITSLPASIFLPFGILIIK</sequence>
<keyword evidence="3" id="KW-0472">Membrane</keyword>
<keyword evidence="2" id="KW-1015">Disulfide bond</keyword>
<keyword evidence="3" id="KW-0812">Transmembrane</keyword>
<accession>A0ABP1QFX0</accession>
<comment type="caution">
    <text evidence="4">The sequence shown here is derived from an EMBL/GenBank/DDBJ whole genome shotgun (WGS) entry which is preliminary data.</text>
</comment>
<protein>
    <submittedName>
        <fullName evidence="4">Uncharacterized protein</fullName>
    </submittedName>
</protein>
<evidence type="ECO:0000256" key="2">
    <source>
        <dbReference type="ARBA" id="ARBA00023157"/>
    </source>
</evidence>
<dbReference type="PANTHER" id="PTHR10036">
    <property type="entry name" value="CD59 GLYCOPROTEIN"/>
    <property type="match status" value="1"/>
</dbReference>
<evidence type="ECO:0000313" key="5">
    <source>
        <dbReference type="Proteomes" id="UP001642540"/>
    </source>
</evidence>
<keyword evidence="3" id="KW-1133">Transmembrane helix</keyword>
<organism evidence="4 5">
    <name type="scientific">Orchesella dallaii</name>
    <dbReference type="NCBI Taxonomy" id="48710"/>
    <lineage>
        <taxon>Eukaryota</taxon>
        <taxon>Metazoa</taxon>
        <taxon>Ecdysozoa</taxon>
        <taxon>Arthropoda</taxon>
        <taxon>Hexapoda</taxon>
        <taxon>Collembola</taxon>
        <taxon>Entomobryomorpha</taxon>
        <taxon>Entomobryoidea</taxon>
        <taxon>Orchesellidae</taxon>
        <taxon>Orchesellinae</taxon>
        <taxon>Orchesella</taxon>
    </lineage>
</organism>
<proteinExistence type="predicted"/>
<keyword evidence="1" id="KW-0732">Signal</keyword>
<keyword evidence="5" id="KW-1185">Reference proteome</keyword>